<feature type="transmembrane region" description="Helical" evidence="6">
    <location>
        <begin position="100"/>
        <end position="122"/>
    </location>
</feature>
<dbReference type="GO" id="GO:0016787">
    <property type="term" value="F:hydrolase activity"/>
    <property type="evidence" value="ECO:0007669"/>
    <property type="project" value="TreeGrafter"/>
</dbReference>
<evidence type="ECO:0000313" key="8">
    <source>
        <dbReference type="Proteomes" id="UP000261704"/>
    </source>
</evidence>
<dbReference type="OrthoDB" id="345840at2"/>
<feature type="transmembrane region" description="Helical" evidence="6">
    <location>
        <begin position="128"/>
        <end position="147"/>
    </location>
</feature>
<keyword evidence="4 6" id="KW-1133">Transmembrane helix</keyword>
<feature type="transmembrane region" description="Helical" evidence="6">
    <location>
        <begin position="159"/>
        <end position="176"/>
    </location>
</feature>
<feature type="transmembrane region" description="Helical" evidence="6">
    <location>
        <begin position="217"/>
        <end position="234"/>
    </location>
</feature>
<evidence type="ECO:0000256" key="5">
    <source>
        <dbReference type="ARBA" id="ARBA00023136"/>
    </source>
</evidence>
<feature type="transmembrane region" description="Helical" evidence="6">
    <location>
        <begin position="64"/>
        <end position="88"/>
    </location>
</feature>
<evidence type="ECO:0000256" key="2">
    <source>
        <dbReference type="ARBA" id="ARBA00007375"/>
    </source>
</evidence>
<dbReference type="KEGG" id="pamo:BAR1_13695"/>
<dbReference type="Pfam" id="PF07947">
    <property type="entry name" value="YhhN"/>
    <property type="match status" value="1"/>
</dbReference>
<reference evidence="7 8" key="1">
    <citation type="submission" date="2018-09" db="EMBL/GenBank/DDBJ databases">
        <title>Profundibacter amoris BAR1 gen. nov., sp. nov., a new member of the Roseobacter clade isolated at Lokis Castle Vent Field on the Arctic Mid-Oceanic Ridge.</title>
        <authorList>
            <person name="Le Moine Bauer S."/>
            <person name="Sjoeberg A.G."/>
            <person name="L'Haridon S."/>
            <person name="Stokke R."/>
            <person name="Roalkvam I."/>
            <person name="Steen I.H."/>
            <person name="Dahle H."/>
        </authorList>
    </citation>
    <scope>NUCLEOTIDE SEQUENCE [LARGE SCALE GENOMIC DNA]</scope>
    <source>
        <strain evidence="7 8">BAR1</strain>
    </source>
</reference>
<accession>A0A347UJ59</accession>
<dbReference type="EMBL" id="CP032125">
    <property type="protein sequence ID" value="AXX98887.1"/>
    <property type="molecule type" value="Genomic_DNA"/>
</dbReference>
<keyword evidence="3 6" id="KW-0812">Transmembrane</keyword>
<organism evidence="7 8">
    <name type="scientific">Profundibacter amoris</name>
    <dbReference type="NCBI Taxonomy" id="2171755"/>
    <lineage>
        <taxon>Bacteria</taxon>
        <taxon>Pseudomonadati</taxon>
        <taxon>Pseudomonadota</taxon>
        <taxon>Alphaproteobacteria</taxon>
        <taxon>Rhodobacterales</taxon>
        <taxon>Paracoccaceae</taxon>
        <taxon>Profundibacter</taxon>
    </lineage>
</organism>
<dbReference type="InterPro" id="IPR012506">
    <property type="entry name" value="TMEM86B-like"/>
</dbReference>
<protein>
    <submittedName>
        <fullName evidence="7">Lysoplasmalogenase</fullName>
    </submittedName>
</protein>
<dbReference type="AlphaFoldDB" id="A0A347UJ59"/>
<evidence type="ECO:0000256" key="1">
    <source>
        <dbReference type="ARBA" id="ARBA00004141"/>
    </source>
</evidence>
<name>A0A347UJ59_9RHOB</name>
<dbReference type="GO" id="GO:0016020">
    <property type="term" value="C:membrane"/>
    <property type="evidence" value="ECO:0007669"/>
    <property type="project" value="UniProtKB-SubCell"/>
</dbReference>
<evidence type="ECO:0000313" key="7">
    <source>
        <dbReference type="EMBL" id="AXX98887.1"/>
    </source>
</evidence>
<evidence type="ECO:0000256" key="4">
    <source>
        <dbReference type="ARBA" id="ARBA00022989"/>
    </source>
</evidence>
<dbReference type="Proteomes" id="UP000261704">
    <property type="component" value="Chromosome"/>
</dbReference>
<keyword evidence="8" id="KW-1185">Reference proteome</keyword>
<evidence type="ECO:0000256" key="6">
    <source>
        <dbReference type="SAM" id="Phobius"/>
    </source>
</evidence>
<feature type="transmembrane region" description="Helical" evidence="6">
    <location>
        <begin position="24"/>
        <end position="44"/>
    </location>
</feature>
<sequence>MAKGNSPHGLICARVRPNTITAGLHMLLPAALFALGVALAVFYLPRTGGRVCWARSIRKTLPVALFALAAYFQGAPVLLVAGLALSALGDLALSRPGERAFLVGMVAFASAHIAYIVLMATLGSGPQLAQWPLILLMVGLGLSTEIWLRPHTGALKWPVRGYVVIILGMGLMALGLPEARIVALWGALLFVLSDLVLSVETFVLAPDDPRRKWAGKIVWITYIAAQIGLFWGLGAL</sequence>
<dbReference type="PANTHER" id="PTHR31885">
    <property type="entry name" value="GH04784P"/>
    <property type="match status" value="1"/>
</dbReference>
<keyword evidence="5 6" id="KW-0472">Membrane</keyword>
<dbReference type="PANTHER" id="PTHR31885:SF6">
    <property type="entry name" value="GH04784P"/>
    <property type="match status" value="1"/>
</dbReference>
<comment type="subcellular location">
    <subcellularLocation>
        <location evidence="1">Membrane</location>
        <topology evidence="1">Multi-pass membrane protein</topology>
    </subcellularLocation>
</comment>
<proteinExistence type="inferred from homology"/>
<feature type="transmembrane region" description="Helical" evidence="6">
    <location>
        <begin position="182"/>
        <end position="205"/>
    </location>
</feature>
<comment type="similarity">
    <text evidence="2">Belongs to the TMEM86 family.</text>
</comment>
<evidence type="ECO:0000256" key="3">
    <source>
        <dbReference type="ARBA" id="ARBA00022692"/>
    </source>
</evidence>
<gene>
    <name evidence="7" type="ORF">BAR1_13695</name>
</gene>